<dbReference type="GO" id="GO:0003677">
    <property type="term" value="F:DNA binding"/>
    <property type="evidence" value="ECO:0007669"/>
    <property type="project" value="UniProtKB-KW"/>
</dbReference>
<protein>
    <submittedName>
        <fullName evidence="2">YbaB/EbfC family nucleoid-associated protein</fullName>
    </submittedName>
</protein>
<sequence length="102" mass="11245">MLDNLGNVMDLVKKVQEAQQNLQNEEISSSSGDVMTVVVNGQQDIVSIEINPNYLSPENKLLLQDLLCATLNQAITKSRDLNQSAINKLTNDLNLPHIPGLF</sequence>
<dbReference type="PANTHER" id="PTHR33449">
    <property type="entry name" value="NUCLEOID-ASSOCIATED PROTEIN YBAB"/>
    <property type="match status" value="1"/>
</dbReference>
<proteinExistence type="predicted"/>
<reference evidence="2" key="1">
    <citation type="submission" date="2023-03" db="EMBL/GenBank/DDBJ databases">
        <title>Selenobaculum gbiensis gen. nov. sp. nov., a new bacterium isolated from the gut microbiota of IBD patient.</title>
        <authorList>
            <person name="Yeo S."/>
            <person name="Park H."/>
            <person name="Huh C.S."/>
        </authorList>
    </citation>
    <scope>NUCLEOTIDE SEQUENCE</scope>
    <source>
        <strain evidence="2">ICN-92133</strain>
    </source>
</reference>
<dbReference type="PANTHER" id="PTHR33449:SF1">
    <property type="entry name" value="NUCLEOID-ASSOCIATED PROTEIN YBAB"/>
    <property type="match status" value="1"/>
</dbReference>
<dbReference type="PIRSF" id="PIRSF004555">
    <property type="entry name" value="UCP004555"/>
    <property type="match status" value="1"/>
</dbReference>
<evidence type="ECO:0000313" key="2">
    <source>
        <dbReference type="EMBL" id="WIW71759.1"/>
    </source>
</evidence>
<dbReference type="SUPFAM" id="SSF82607">
    <property type="entry name" value="YbaB-like"/>
    <property type="match status" value="1"/>
</dbReference>
<dbReference type="AlphaFoldDB" id="A0A9Y2AK83"/>
<dbReference type="InterPro" id="IPR036894">
    <property type="entry name" value="YbaB-like_sf"/>
</dbReference>
<evidence type="ECO:0000256" key="1">
    <source>
        <dbReference type="ARBA" id="ARBA00023125"/>
    </source>
</evidence>
<dbReference type="EMBL" id="CP120678">
    <property type="protein sequence ID" value="WIW71759.1"/>
    <property type="molecule type" value="Genomic_DNA"/>
</dbReference>
<evidence type="ECO:0000313" key="3">
    <source>
        <dbReference type="Proteomes" id="UP001243623"/>
    </source>
</evidence>
<dbReference type="KEGG" id="sgbi:P3F81_05540"/>
<organism evidence="2 3">
    <name type="scientific">Selenobaculum gibii</name>
    <dbReference type="NCBI Taxonomy" id="3054208"/>
    <lineage>
        <taxon>Bacteria</taxon>
        <taxon>Bacillati</taxon>
        <taxon>Bacillota</taxon>
        <taxon>Negativicutes</taxon>
        <taxon>Selenomonadales</taxon>
        <taxon>Selenomonadaceae</taxon>
        <taxon>Selenobaculum</taxon>
    </lineage>
</organism>
<keyword evidence="1" id="KW-0238">DNA-binding</keyword>
<dbReference type="InterPro" id="IPR004401">
    <property type="entry name" value="YbaB/EbfC"/>
</dbReference>
<dbReference type="RefSeq" id="WP_147670593.1">
    <property type="nucleotide sequence ID" value="NZ_CP120678.1"/>
</dbReference>
<dbReference type="NCBIfam" id="TIGR00103">
    <property type="entry name" value="DNA_YbaB_EbfC"/>
    <property type="match status" value="1"/>
</dbReference>
<keyword evidence="3" id="KW-1185">Reference proteome</keyword>
<gene>
    <name evidence="2" type="ORF">P3F81_05540</name>
</gene>
<dbReference type="Gene3D" id="3.30.1310.10">
    <property type="entry name" value="Nucleoid-associated protein YbaB-like domain"/>
    <property type="match status" value="1"/>
</dbReference>
<dbReference type="Proteomes" id="UP001243623">
    <property type="component" value="Chromosome"/>
</dbReference>
<dbReference type="GO" id="GO:0005829">
    <property type="term" value="C:cytosol"/>
    <property type="evidence" value="ECO:0007669"/>
    <property type="project" value="TreeGrafter"/>
</dbReference>
<name>A0A9Y2AK83_9FIRM</name>
<accession>A0A9Y2AK83</accession>
<dbReference type="Pfam" id="PF02575">
    <property type="entry name" value="YbaB_DNA_bd"/>
    <property type="match status" value="1"/>
</dbReference>